<dbReference type="GO" id="GO:0006366">
    <property type="term" value="P:transcription by RNA polymerase II"/>
    <property type="evidence" value="ECO:0007669"/>
    <property type="project" value="TreeGrafter"/>
</dbReference>
<organism evidence="3">
    <name type="scientific">marine sediment metagenome</name>
    <dbReference type="NCBI Taxonomy" id="412755"/>
    <lineage>
        <taxon>unclassified sequences</taxon>
        <taxon>metagenomes</taxon>
        <taxon>ecological metagenomes</taxon>
    </lineage>
</organism>
<dbReference type="EMBL" id="BART01009017">
    <property type="protein sequence ID" value="GAG61506.1"/>
    <property type="molecule type" value="Genomic_DNA"/>
</dbReference>
<sequence>MSKEIKKKDVTFEHELMPKHSIIAKKDLEILLKKYHIQPYQLPSILVSDPAVEALEAKPGDVIKVIRKSSTAGEIFAYRYVVED</sequence>
<feature type="domain" description="RNA polymerase subunit H/Rpb5 C-terminal" evidence="2">
    <location>
        <begin position="13"/>
        <end position="81"/>
    </location>
</feature>
<dbReference type="GO" id="GO:0005666">
    <property type="term" value="C:RNA polymerase III complex"/>
    <property type="evidence" value="ECO:0007669"/>
    <property type="project" value="TreeGrafter"/>
</dbReference>
<dbReference type="HAMAP" id="MF_00025">
    <property type="entry name" value="RNApol_Rpo5_RPB5"/>
    <property type="match status" value="1"/>
</dbReference>
<dbReference type="GO" id="GO:0005736">
    <property type="term" value="C:RNA polymerase I complex"/>
    <property type="evidence" value="ECO:0007669"/>
    <property type="project" value="TreeGrafter"/>
</dbReference>
<evidence type="ECO:0000256" key="1">
    <source>
        <dbReference type="ARBA" id="ARBA00023163"/>
    </source>
</evidence>
<dbReference type="GO" id="GO:0042797">
    <property type="term" value="P:tRNA transcription by RNA polymerase III"/>
    <property type="evidence" value="ECO:0007669"/>
    <property type="project" value="TreeGrafter"/>
</dbReference>
<dbReference type="PANTHER" id="PTHR10535">
    <property type="entry name" value="DNA-DIRECTED RNA POLYMERASES I, II, AND III SUBUNIT RPABC1"/>
    <property type="match status" value="1"/>
</dbReference>
<dbReference type="GO" id="GO:0005665">
    <property type="term" value="C:RNA polymerase II, core complex"/>
    <property type="evidence" value="ECO:0007669"/>
    <property type="project" value="TreeGrafter"/>
</dbReference>
<dbReference type="GO" id="GO:0003899">
    <property type="term" value="F:DNA-directed RNA polymerase activity"/>
    <property type="evidence" value="ECO:0007669"/>
    <property type="project" value="InterPro"/>
</dbReference>
<dbReference type="NCBIfam" id="NF007129">
    <property type="entry name" value="PRK09570.1"/>
    <property type="match status" value="1"/>
</dbReference>
<dbReference type="PANTHER" id="PTHR10535:SF0">
    <property type="entry name" value="DNA-DIRECTED RNA POLYMERASES I, II, AND III SUBUNIT RPABC1"/>
    <property type="match status" value="1"/>
</dbReference>
<dbReference type="GO" id="GO:0003677">
    <property type="term" value="F:DNA binding"/>
    <property type="evidence" value="ECO:0007669"/>
    <property type="project" value="InterPro"/>
</dbReference>
<protein>
    <recommendedName>
        <fullName evidence="2">RNA polymerase subunit H/Rpb5 C-terminal domain-containing protein</fullName>
    </recommendedName>
</protein>
<name>X1ANR3_9ZZZZ</name>
<dbReference type="InterPro" id="IPR000783">
    <property type="entry name" value="RNA_pol_subH/Rpb5_C"/>
</dbReference>
<gene>
    <name evidence="3" type="ORF">S01H4_20109</name>
</gene>
<dbReference type="InterPro" id="IPR035913">
    <property type="entry name" value="RPB5-like_sf"/>
</dbReference>
<dbReference type="Pfam" id="PF01191">
    <property type="entry name" value="RNA_pol_Rpb5_C"/>
    <property type="match status" value="1"/>
</dbReference>
<comment type="caution">
    <text evidence="3">The sequence shown here is derived from an EMBL/GenBank/DDBJ whole genome shotgun (WGS) entry which is preliminary data.</text>
</comment>
<dbReference type="AlphaFoldDB" id="X1ANR3"/>
<evidence type="ECO:0000313" key="3">
    <source>
        <dbReference type="EMBL" id="GAG61506.1"/>
    </source>
</evidence>
<reference evidence="3" key="1">
    <citation type="journal article" date="2014" name="Front. Microbiol.">
        <title>High frequency of phylogenetically diverse reductive dehalogenase-homologous genes in deep subseafloor sedimentary metagenomes.</title>
        <authorList>
            <person name="Kawai M."/>
            <person name="Futagami T."/>
            <person name="Toyoda A."/>
            <person name="Takaki Y."/>
            <person name="Nishi S."/>
            <person name="Hori S."/>
            <person name="Arai W."/>
            <person name="Tsubouchi T."/>
            <person name="Morono Y."/>
            <person name="Uchiyama I."/>
            <person name="Ito T."/>
            <person name="Fujiyama A."/>
            <person name="Inagaki F."/>
            <person name="Takami H."/>
        </authorList>
    </citation>
    <scope>NUCLEOTIDE SEQUENCE</scope>
    <source>
        <strain evidence="3">Expedition CK06-06</strain>
    </source>
</reference>
<keyword evidence="1" id="KW-0804">Transcription</keyword>
<proteinExistence type="inferred from homology"/>
<evidence type="ECO:0000259" key="2">
    <source>
        <dbReference type="Pfam" id="PF01191"/>
    </source>
</evidence>
<dbReference type="SUPFAM" id="SSF55287">
    <property type="entry name" value="RPB5-like RNA polymerase subunit"/>
    <property type="match status" value="1"/>
</dbReference>
<dbReference type="InterPro" id="IPR014381">
    <property type="entry name" value="Arch_Rpo5/euc_Rpb5"/>
</dbReference>
<dbReference type="GO" id="GO:0006362">
    <property type="term" value="P:transcription elongation by RNA polymerase I"/>
    <property type="evidence" value="ECO:0007669"/>
    <property type="project" value="TreeGrafter"/>
</dbReference>
<dbReference type="Gene3D" id="3.90.940.20">
    <property type="entry name" value="RPB5-like RNA polymerase subunit"/>
    <property type="match status" value="1"/>
</dbReference>
<accession>X1ANR3</accession>